<dbReference type="Proteomes" id="UP000244066">
    <property type="component" value="Unassembled WGS sequence"/>
</dbReference>
<feature type="transmembrane region" description="Helical" evidence="1">
    <location>
        <begin position="84"/>
        <end position="106"/>
    </location>
</feature>
<proteinExistence type="predicted"/>
<dbReference type="EMBL" id="NDWU01000005">
    <property type="protein sequence ID" value="PUA33060.1"/>
    <property type="molecule type" value="Genomic_DNA"/>
</dbReference>
<keyword evidence="1" id="KW-0472">Membrane</keyword>
<evidence type="ECO:0000313" key="4">
    <source>
        <dbReference type="Proteomes" id="UP000244066"/>
    </source>
</evidence>
<sequence length="228" mass="23945">MEVSPQAVMGRFFKLASVTAGIGAVHVLTLLMSWYTVVSDTITTTPIQGYVITESMYMSIGGGIIGGVAVLLSSLSSSIRTARWLIGTTSLVGALLAIASPAYAHLMIIPALHAEGHLGIGIFMSYLSAIAMAVPAVTIIATPIRVEVMPYTGPYYPSVSPPAVEEAVELVQAAEIPPGAICGICYQELDPSATLMCSGCQTLFHKGCIDIWVNLNGTCPSCKKPVLR</sequence>
<evidence type="ECO:0000256" key="1">
    <source>
        <dbReference type="SAM" id="Phobius"/>
    </source>
</evidence>
<dbReference type="Pfam" id="PF13639">
    <property type="entry name" value="zf-RING_2"/>
    <property type="match status" value="1"/>
</dbReference>
<evidence type="ECO:0000259" key="2">
    <source>
        <dbReference type="PROSITE" id="PS50089"/>
    </source>
</evidence>
<organism evidence="3 4">
    <name type="scientific">Candidatus Terraquivivens tikiterensis</name>
    <dbReference type="NCBI Taxonomy" id="1980982"/>
    <lineage>
        <taxon>Archaea</taxon>
        <taxon>Nitrososphaerota</taxon>
        <taxon>Candidatus Wolframiiraptoraceae</taxon>
        <taxon>Candidatus Terraquivivens</taxon>
    </lineage>
</organism>
<name>A0A2R7Y6A4_9ARCH</name>
<dbReference type="PROSITE" id="PS50089">
    <property type="entry name" value="ZF_RING_2"/>
    <property type="match status" value="1"/>
</dbReference>
<accession>A0A2R7Y6A4</accession>
<evidence type="ECO:0000313" key="3">
    <source>
        <dbReference type="EMBL" id="PUA33060.1"/>
    </source>
</evidence>
<feature type="transmembrane region" description="Helical" evidence="1">
    <location>
        <begin position="55"/>
        <end position="72"/>
    </location>
</feature>
<reference evidence="3 4" key="1">
    <citation type="submission" date="2017-04" db="EMBL/GenBank/DDBJ databases">
        <title>Draft Aigarchaeota genome from a New Zealand hot spring.</title>
        <authorList>
            <person name="Reysenbach A.-L."/>
            <person name="Donaho J.A."/>
            <person name="Gerhart J."/>
            <person name="Kelley J.F."/>
            <person name="Kouba K."/>
            <person name="Podar M."/>
            <person name="Stott M."/>
        </authorList>
    </citation>
    <scope>NUCLEOTIDE SEQUENCE [LARGE SCALE GENOMIC DNA]</scope>
    <source>
        <strain evidence="3">NZ13_MG1</strain>
    </source>
</reference>
<feature type="domain" description="RING-type" evidence="2">
    <location>
        <begin position="182"/>
        <end position="223"/>
    </location>
</feature>
<keyword evidence="1" id="KW-0812">Transmembrane</keyword>
<dbReference type="InterPro" id="IPR013083">
    <property type="entry name" value="Znf_RING/FYVE/PHD"/>
</dbReference>
<feature type="transmembrane region" description="Helical" evidence="1">
    <location>
        <begin position="118"/>
        <end position="141"/>
    </location>
</feature>
<comment type="caution">
    <text evidence="3">The sequence shown here is derived from an EMBL/GenBank/DDBJ whole genome shotgun (WGS) entry which is preliminary data.</text>
</comment>
<feature type="transmembrane region" description="Helical" evidence="1">
    <location>
        <begin position="12"/>
        <end position="35"/>
    </location>
</feature>
<protein>
    <recommendedName>
        <fullName evidence="2">RING-type domain-containing protein</fullName>
    </recommendedName>
</protein>
<dbReference type="InterPro" id="IPR001841">
    <property type="entry name" value="Znf_RING"/>
</dbReference>
<keyword evidence="1" id="KW-1133">Transmembrane helix</keyword>
<dbReference type="Gene3D" id="3.30.40.10">
    <property type="entry name" value="Zinc/RING finger domain, C3HC4 (zinc finger)"/>
    <property type="match status" value="1"/>
</dbReference>
<dbReference type="SUPFAM" id="SSF57850">
    <property type="entry name" value="RING/U-box"/>
    <property type="match status" value="1"/>
</dbReference>
<dbReference type="AlphaFoldDB" id="A0A2R7Y6A4"/>
<gene>
    <name evidence="3" type="ORF">B9J98_03045</name>
</gene>